<evidence type="ECO:0000256" key="3">
    <source>
        <dbReference type="ARBA" id="ARBA00004629"/>
    </source>
</evidence>
<evidence type="ECO:0000256" key="5">
    <source>
        <dbReference type="ARBA" id="ARBA00017594"/>
    </source>
</evidence>
<evidence type="ECO:0000256" key="16">
    <source>
        <dbReference type="SAM" id="MobiDB-lite"/>
    </source>
</evidence>
<evidence type="ECO:0000256" key="11">
    <source>
        <dbReference type="ARBA" id="ARBA00023242"/>
    </source>
</evidence>
<dbReference type="AlphaFoldDB" id="A0A1L9SUI9"/>
<dbReference type="InterPro" id="IPR041112">
    <property type="entry name" value="Nuf2_DHR10-like"/>
</dbReference>
<evidence type="ECO:0000256" key="1">
    <source>
        <dbReference type="ARBA" id="ARBA00002772"/>
    </source>
</evidence>
<evidence type="ECO:0000256" key="8">
    <source>
        <dbReference type="ARBA" id="ARBA00022776"/>
    </source>
</evidence>
<dbReference type="InterPro" id="IPR038275">
    <property type="entry name" value="Nuf2_N_sf"/>
</dbReference>
<evidence type="ECO:0000256" key="4">
    <source>
        <dbReference type="ARBA" id="ARBA00005498"/>
    </source>
</evidence>
<feature type="domain" description="Nuf2 DHR10-like" evidence="18">
    <location>
        <begin position="281"/>
        <end position="329"/>
    </location>
</feature>
<organism evidence="19 20">
    <name type="scientific">Penicilliopsis zonata CBS 506.65</name>
    <dbReference type="NCBI Taxonomy" id="1073090"/>
    <lineage>
        <taxon>Eukaryota</taxon>
        <taxon>Fungi</taxon>
        <taxon>Dikarya</taxon>
        <taxon>Ascomycota</taxon>
        <taxon>Pezizomycotina</taxon>
        <taxon>Eurotiomycetes</taxon>
        <taxon>Eurotiomycetidae</taxon>
        <taxon>Eurotiales</taxon>
        <taxon>Aspergillaceae</taxon>
        <taxon>Penicilliopsis</taxon>
    </lineage>
</organism>
<dbReference type="GO" id="GO:0051301">
    <property type="term" value="P:cell division"/>
    <property type="evidence" value="ECO:0007669"/>
    <property type="project" value="UniProtKB-KW"/>
</dbReference>
<keyword evidence="12" id="KW-0131">Cell cycle</keyword>
<dbReference type="STRING" id="1073090.A0A1L9SUI9"/>
<evidence type="ECO:0000256" key="12">
    <source>
        <dbReference type="ARBA" id="ARBA00023306"/>
    </source>
</evidence>
<feature type="region of interest" description="Disordered" evidence="16">
    <location>
        <begin position="1"/>
        <end position="26"/>
    </location>
</feature>
<dbReference type="GO" id="GO:0007052">
    <property type="term" value="P:mitotic spindle organization"/>
    <property type="evidence" value="ECO:0007669"/>
    <property type="project" value="TreeGrafter"/>
</dbReference>
<evidence type="ECO:0000256" key="13">
    <source>
        <dbReference type="ARBA" id="ARBA00023328"/>
    </source>
</evidence>
<dbReference type="GeneID" id="34614574"/>
<reference evidence="20" key="1">
    <citation type="journal article" date="2017" name="Genome Biol.">
        <title>Comparative genomics reveals high biological diversity and specific adaptations in the industrially and medically important fungal genus Aspergillus.</title>
        <authorList>
            <person name="de Vries R.P."/>
            <person name="Riley R."/>
            <person name="Wiebenga A."/>
            <person name="Aguilar-Osorio G."/>
            <person name="Amillis S."/>
            <person name="Uchima C.A."/>
            <person name="Anderluh G."/>
            <person name="Asadollahi M."/>
            <person name="Askin M."/>
            <person name="Barry K."/>
            <person name="Battaglia E."/>
            <person name="Bayram O."/>
            <person name="Benocci T."/>
            <person name="Braus-Stromeyer S.A."/>
            <person name="Caldana C."/>
            <person name="Canovas D."/>
            <person name="Cerqueira G.C."/>
            <person name="Chen F."/>
            <person name="Chen W."/>
            <person name="Choi C."/>
            <person name="Clum A."/>
            <person name="Dos Santos R.A."/>
            <person name="Damasio A.R."/>
            <person name="Diallinas G."/>
            <person name="Emri T."/>
            <person name="Fekete E."/>
            <person name="Flipphi M."/>
            <person name="Freyberg S."/>
            <person name="Gallo A."/>
            <person name="Gournas C."/>
            <person name="Habgood R."/>
            <person name="Hainaut M."/>
            <person name="Harispe M.L."/>
            <person name="Henrissat B."/>
            <person name="Hilden K.S."/>
            <person name="Hope R."/>
            <person name="Hossain A."/>
            <person name="Karabika E."/>
            <person name="Karaffa L."/>
            <person name="Karanyi Z."/>
            <person name="Krasevec N."/>
            <person name="Kuo A."/>
            <person name="Kusch H."/>
            <person name="LaButti K."/>
            <person name="Lagendijk E.L."/>
            <person name="Lapidus A."/>
            <person name="Levasseur A."/>
            <person name="Lindquist E."/>
            <person name="Lipzen A."/>
            <person name="Logrieco A.F."/>
            <person name="MacCabe A."/>
            <person name="Maekelae M.R."/>
            <person name="Malavazi I."/>
            <person name="Melin P."/>
            <person name="Meyer V."/>
            <person name="Mielnichuk N."/>
            <person name="Miskei M."/>
            <person name="Molnar A.P."/>
            <person name="Mule G."/>
            <person name="Ngan C.Y."/>
            <person name="Orejas M."/>
            <person name="Orosz E."/>
            <person name="Ouedraogo J.P."/>
            <person name="Overkamp K.M."/>
            <person name="Park H.-S."/>
            <person name="Perrone G."/>
            <person name="Piumi F."/>
            <person name="Punt P.J."/>
            <person name="Ram A.F."/>
            <person name="Ramon A."/>
            <person name="Rauscher S."/>
            <person name="Record E."/>
            <person name="Riano-Pachon D.M."/>
            <person name="Robert V."/>
            <person name="Roehrig J."/>
            <person name="Ruller R."/>
            <person name="Salamov A."/>
            <person name="Salih N.S."/>
            <person name="Samson R.A."/>
            <person name="Sandor E."/>
            <person name="Sanguinetti M."/>
            <person name="Schuetze T."/>
            <person name="Sepcic K."/>
            <person name="Shelest E."/>
            <person name="Sherlock G."/>
            <person name="Sophianopoulou V."/>
            <person name="Squina F.M."/>
            <person name="Sun H."/>
            <person name="Susca A."/>
            <person name="Todd R.B."/>
            <person name="Tsang A."/>
            <person name="Unkles S.E."/>
            <person name="van de Wiele N."/>
            <person name="van Rossen-Uffink D."/>
            <person name="Oliveira J.V."/>
            <person name="Vesth T.C."/>
            <person name="Visser J."/>
            <person name="Yu J.-H."/>
            <person name="Zhou M."/>
            <person name="Andersen M.R."/>
            <person name="Archer D.B."/>
            <person name="Baker S.E."/>
            <person name="Benoit I."/>
            <person name="Brakhage A.A."/>
            <person name="Braus G.H."/>
            <person name="Fischer R."/>
            <person name="Frisvad J.C."/>
            <person name="Goldman G.H."/>
            <person name="Houbraken J."/>
            <person name="Oakley B."/>
            <person name="Pocsi I."/>
            <person name="Scazzocchio C."/>
            <person name="Seiboth B."/>
            <person name="vanKuyk P.A."/>
            <person name="Wortman J."/>
            <person name="Dyer P.S."/>
            <person name="Grigoriev I.V."/>
        </authorList>
    </citation>
    <scope>NUCLEOTIDE SEQUENCE [LARGE SCALE GENOMIC DNA]</scope>
    <source>
        <strain evidence="20">CBS 506.65</strain>
    </source>
</reference>
<dbReference type="GO" id="GO:0051315">
    <property type="term" value="P:attachment of mitotic spindle microtubules to kinetochore"/>
    <property type="evidence" value="ECO:0007669"/>
    <property type="project" value="TreeGrafter"/>
</dbReference>
<dbReference type="Pfam" id="PF18595">
    <property type="entry name" value="Nuf2_DHR10-like"/>
    <property type="match status" value="1"/>
</dbReference>
<evidence type="ECO:0000256" key="6">
    <source>
        <dbReference type="ARBA" id="ARBA00022454"/>
    </source>
</evidence>
<name>A0A1L9SUI9_9EURO</name>
<gene>
    <name evidence="19" type="ORF">ASPZODRAFT_280430</name>
</gene>
<feature type="compositionally biased region" description="Polar residues" evidence="16">
    <location>
        <begin position="1"/>
        <end position="18"/>
    </location>
</feature>
<protein>
    <recommendedName>
        <fullName evidence="5">Probable kinetochore protein NUF2</fullName>
    </recommendedName>
    <alternativeName>
        <fullName evidence="14">Probable kinetochore protein nuf2</fullName>
    </alternativeName>
</protein>
<dbReference type="EMBL" id="KV878336">
    <property type="protein sequence ID" value="OJJ50882.1"/>
    <property type="molecule type" value="Genomic_DNA"/>
</dbReference>
<evidence type="ECO:0000259" key="17">
    <source>
        <dbReference type="Pfam" id="PF03800"/>
    </source>
</evidence>
<proteinExistence type="inferred from homology"/>
<keyword evidence="8" id="KW-0498">Mitosis</keyword>
<evidence type="ECO:0000256" key="2">
    <source>
        <dbReference type="ARBA" id="ARBA00004123"/>
    </source>
</evidence>
<dbReference type="Pfam" id="PF03800">
    <property type="entry name" value="Nuf2"/>
    <property type="match status" value="1"/>
</dbReference>
<dbReference type="PANTHER" id="PTHR21650">
    <property type="entry name" value="MEMBRALIN/KINETOCHORE PROTEIN NUF2"/>
    <property type="match status" value="1"/>
</dbReference>
<comment type="function">
    <text evidence="1">Acts as a component of the essential kinetochore-associated NDC80 complex, which is required for chromosome segregation and spindle checkpoint activity.</text>
</comment>
<evidence type="ECO:0000313" key="20">
    <source>
        <dbReference type="Proteomes" id="UP000184188"/>
    </source>
</evidence>
<dbReference type="InterPro" id="IPR005549">
    <property type="entry name" value="Kinetochore_Nuf2_N"/>
</dbReference>
<dbReference type="GO" id="GO:0045132">
    <property type="term" value="P:meiotic chromosome segregation"/>
    <property type="evidence" value="ECO:0007669"/>
    <property type="project" value="TreeGrafter"/>
</dbReference>
<evidence type="ECO:0000256" key="7">
    <source>
        <dbReference type="ARBA" id="ARBA00022618"/>
    </source>
</evidence>
<keyword evidence="11" id="KW-0539">Nucleus</keyword>
<comment type="similarity">
    <text evidence="4">Belongs to the NUF2 family.</text>
</comment>
<dbReference type="PANTHER" id="PTHR21650:SF2">
    <property type="entry name" value="KINETOCHORE PROTEIN NUF2"/>
    <property type="match status" value="1"/>
</dbReference>
<feature type="domain" description="Kinetochore protein Nuf2 N-terminal" evidence="17">
    <location>
        <begin position="28"/>
        <end position="169"/>
    </location>
</feature>
<keyword evidence="7" id="KW-0132">Cell division</keyword>
<feature type="coiled-coil region" evidence="15">
    <location>
        <begin position="168"/>
        <end position="297"/>
    </location>
</feature>
<dbReference type="FunFam" id="1.10.418.60:FF:000003">
    <property type="entry name" value="Probable kinetochore protein nuf2"/>
    <property type="match status" value="1"/>
</dbReference>
<evidence type="ECO:0000256" key="9">
    <source>
        <dbReference type="ARBA" id="ARBA00022838"/>
    </source>
</evidence>
<dbReference type="Gene3D" id="1.10.418.60">
    <property type="entry name" value="Ncd80 complex, Nuf2 subunit"/>
    <property type="match status" value="1"/>
</dbReference>
<sequence>MAYNHRMSQQFHGSQQQHARGRKKEDENDALMRLPDKEIAGCINDIGIPFTAADLLKPNAQQIQMVLEWFAELLMNITRETVEPGMRAAAEDVGGDFADIVPLDTRNLMGFFVNLKRLLMECGVNDFTFTDLTKPTHDRLVKIFSYLINFVRFRESQTAVIDEHFNKTEKTKAQIETLFAENQEMEQRLEEMRRSQKAVESQVKEKVRRNDELKARLLDLRRTQERVAENLERVKAEKARRQTSLEEKMERLVRSRQETEKLRPYVLESPATLQSSLTELSENLVREKVHIDAMERRARALQTSSDTFTVVSNDIQACIKLLEDISVELYPSAAIMFEKWSRPRSFYSAN</sequence>
<dbReference type="GO" id="GO:0005634">
    <property type="term" value="C:nucleus"/>
    <property type="evidence" value="ECO:0007669"/>
    <property type="project" value="UniProtKB-SubCell"/>
</dbReference>
<dbReference type="RefSeq" id="XP_022585392.1">
    <property type="nucleotide sequence ID" value="XM_022728110.1"/>
</dbReference>
<dbReference type="VEuPathDB" id="FungiDB:ASPZODRAFT_280430"/>
<dbReference type="GO" id="GO:0044877">
    <property type="term" value="F:protein-containing complex binding"/>
    <property type="evidence" value="ECO:0007669"/>
    <property type="project" value="TreeGrafter"/>
</dbReference>
<evidence type="ECO:0000256" key="10">
    <source>
        <dbReference type="ARBA" id="ARBA00023054"/>
    </source>
</evidence>
<dbReference type="GO" id="GO:0051383">
    <property type="term" value="P:kinetochore organization"/>
    <property type="evidence" value="ECO:0007669"/>
    <property type="project" value="TreeGrafter"/>
</dbReference>
<keyword evidence="20" id="KW-1185">Reference proteome</keyword>
<dbReference type="GO" id="GO:0031262">
    <property type="term" value="C:Ndc80 complex"/>
    <property type="evidence" value="ECO:0007669"/>
    <property type="project" value="InterPro"/>
</dbReference>
<accession>A0A1L9SUI9</accession>
<evidence type="ECO:0000256" key="14">
    <source>
        <dbReference type="ARBA" id="ARBA00072418"/>
    </source>
</evidence>
<keyword evidence="9" id="KW-0995">Kinetochore</keyword>
<evidence type="ECO:0000313" key="19">
    <source>
        <dbReference type="EMBL" id="OJJ50882.1"/>
    </source>
</evidence>
<keyword evidence="10 15" id="KW-0175">Coiled coil</keyword>
<dbReference type="Proteomes" id="UP000184188">
    <property type="component" value="Unassembled WGS sequence"/>
</dbReference>
<evidence type="ECO:0000259" key="18">
    <source>
        <dbReference type="Pfam" id="PF18595"/>
    </source>
</evidence>
<keyword evidence="13" id="KW-0137">Centromere</keyword>
<evidence type="ECO:0000256" key="15">
    <source>
        <dbReference type="SAM" id="Coils"/>
    </source>
</evidence>
<keyword evidence="6" id="KW-0158">Chromosome</keyword>
<dbReference type="OrthoDB" id="8194677at2759"/>
<comment type="subcellular location">
    <subcellularLocation>
        <location evidence="3">Chromosome</location>
        <location evidence="3">Centromere</location>
        <location evidence="3">Kinetochore</location>
    </subcellularLocation>
    <subcellularLocation>
        <location evidence="2">Nucleus</location>
    </subcellularLocation>
</comment>